<sequence length="223" mass="23974">MMESENVAASQSLSPSEQQKGTTPFRSRKRGITTFVLVCVCNVGLLVLLWTQLLTPAHQPAQSATQASNSSISTGDLASPLLGKPAPDFTLPVLVASGSRPVLHLAAFKGRPVILNFWASWCTPCNDEAIFLQKSWPTLKGRGIVLIGIDSAEKSSAALGFMQRYRISYANVQDTITAATATNYNVAGLPETIFIDRQGKVVAHWVSPLNAQGLQLEVGKLTH</sequence>
<keyword evidence="7" id="KW-0472">Membrane</keyword>
<evidence type="ECO:0000256" key="7">
    <source>
        <dbReference type="SAM" id="Phobius"/>
    </source>
</evidence>
<dbReference type="Gene3D" id="3.40.30.10">
    <property type="entry name" value="Glutaredoxin"/>
    <property type="match status" value="1"/>
</dbReference>
<comment type="caution">
    <text evidence="9">The sequence shown here is derived from an EMBL/GenBank/DDBJ whole genome shotgun (WGS) entry which is preliminary data.</text>
</comment>
<evidence type="ECO:0000256" key="6">
    <source>
        <dbReference type="SAM" id="MobiDB-lite"/>
    </source>
</evidence>
<evidence type="ECO:0000256" key="4">
    <source>
        <dbReference type="ARBA" id="ARBA00023157"/>
    </source>
</evidence>
<dbReference type="EMBL" id="BIFS01000001">
    <property type="protein sequence ID" value="GCE20780.1"/>
    <property type="molecule type" value="Genomic_DNA"/>
</dbReference>
<evidence type="ECO:0000259" key="8">
    <source>
        <dbReference type="PROSITE" id="PS51352"/>
    </source>
</evidence>
<comment type="subcellular location">
    <subcellularLocation>
        <location evidence="1">Cell envelope</location>
    </subcellularLocation>
</comment>
<dbReference type="SUPFAM" id="SSF52833">
    <property type="entry name" value="Thioredoxin-like"/>
    <property type="match status" value="1"/>
</dbReference>
<keyword evidence="2" id="KW-0201">Cytochrome c-type biogenesis</keyword>
<feature type="domain" description="Thioredoxin" evidence="8">
    <location>
        <begin position="80"/>
        <end position="223"/>
    </location>
</feature>
<dbReference type="InterPro" id="IPR050553">
    <property type="entry name" value="Thioredoxin_ResA/DsbE_sf"/>
</dbReference>
<dbReference type="RefSeq" id="WP_126552398.1">
    <property type="nucleotide sequence ID" value="NZ_BIFS01000001.1"/>
</dbReference>
<dbReference type="GO" id="GO:0016209">
    <property type="term" value="F:antioxidant activity"/>
    <property type="evidence" value="ECO:0007669"/>
    <property type="project" value="InterPro"/>
</dbReference>
<dbReference type="AlphaFoldDB" id="A0A402AP85"/>
<protein>
    <recommendedName>
        <fullName evidence="8">Thioredoxin domain-containing protein</fullName>
    </recommendedName>
</protein>
<dbReference type="GO" id="GO:0016491">
    <property type="term" value="F:oxidoreductase activity"/>
    <property type="evidence" value="ECO:0007669"/>
    <property type="project" value="InterPro"/>
</dbReference>
<evidence type="ECO:0000256" key="2">
    <source>
        <dbReference type="ARBA" id="ARBA00022748"/>
    </source>
</evidence>
<reference evidence="10" key="1">
    <citation type="submission" date="2018-12" db="EMBL/GenBank/DDBJ databases">
        <title>Tengunoibacter tsumagoiensis gen. nov., sp. nov., Dictyobacter kobayashii sp. nov., D. alpinus sp. nov., and D. joshuensis sp. nov. and description of Dictyobacteraceae fam. nov. within the order Ktedonobacterales isolated from Tengu-no-mugimeshi.</title>
        <authorList>
            <person name="Wang C.M."/>
            <person name="Zheng Y."/>
            <person name="Sakai Y."/>
            <person name="Toyoda A."/>
            <person name="Minakuchi Y."/>
            <person name="Abe K."/>
            <person name="Yokota A."/>
            <person name="Yabe S."/>
        </authorList>
    </citation>
    <scope>NUCLEOTIDE SEQUENCE [LARGE SCALE GENOMIC DNA]</scope>
    <source>
        <strain evidence="10">Uno11</strain>
    </source>
</reference>
<dbReference type="InterPro" id="IPR036249">
    <property type="entry name" value="Thioredoxin-like_sf"/>
</dbReference>
<keyword evidence="4" id="KW-1015">Disulfide bond</keyword>
<accession>A0A402AP85</accession>
<evidence type="ECO:0000256" key="5">
    <source>
        <dbReference type="ARBA" id="ARBA00023284"/>
    </source>
</evidence>
<feature type="compositionally biased region" description="Polar residues" evidence="6">
    <location>
        <begin position="7"/>
        <end position="25"/>
    </location>
</feature>
<keyword evidence="3" id="KW-0735">Signal-anchor</keyword>
<dbReference type="Pfam" id="PF00578">
    <property type="entry name" value="AhpC-TSA"/>
    <property type="match status" value="1"/>
</dbReference>
<dbReference type="GO" id="GO:0017004">
    <property type="term" value="P:cytochrome complex assembly"/>
    <property type="evidence" value="ECO:0007669"/>
    <property type="project" value="UniProtKB-KW"/>
</dbReference>
<dbReference type="CDD" id="cd02966">
    <property type="entry name" value="TlpA_like_family"/>
    <property type="match status" value="1"/>
</dbReference>
<evidence type="ECO:0000256" key="3">
    <source>
        <dbReference type="ARBA" id="ARBA00022968"/>
    </source>
</evidence>
<dbReference type="OrthoDB" id="25753at2"/>
<feature type="region of interest" description="Disordered" evidence="6">
    <location>
        <begin position="1"/>
        <end position="25"/>
    </location>
</feature>
<dbReference type="GO" id="GO:0030313">
    <property type="term" value="C:cell envelope"/>
    <property type="evidence" value="ECO:0007669"/>
    <property type="project" value="UniProtKB-SubCell"/>
</dbReference>
<dbReference type="PANTHER" id="PTHR42852:SF6">
    <property type="entry name" value="THIOL:DISULFIDE INTERCHANGE PROTEIN DSBE"/>
    <property type="match status" value="1"/>
</dbReference>
<dbReference type="InterPro" id="IPR017937">
    <property type="entry name" value="Thioredoxin_CS"/>
</dbReference>
<dbReference type="PROSITE" id="PS51352">
    <property type="entry name" value="THIOREDOXIN_2"/>
    <property type="match status" value="1"/>
</dbReference>
<dbReference type="InterPro" id="IPR013766">
    <property type="entry name" value="Thioredoxin_domain"/>
</dbReference>
<keyword evidence="10" id="KW-1185">Reference proteome</keyword>
<evidence type="ECO:0000256" key="1">
    <source>
        <dbReference type="ARBA" id="ARBA00004196"/>
    </source>
</evidence>
<evidence type="ECO:0000313" key="10">
    <source>
        <dbReference type="Proteomes" id="UP000287188"/>
    </source>
</evidence>
<organism evidence="9 10">
    <name type="scientific">Dictyobacter kobayashii</name>
    <dbReference type="NCBI Taxonomy" id="2014872"/>
    <lineage>
        <taxon>Bacteria</taxon>
        <taxon>Bacillati</taxon>
        <taxon>Chloroflexota</taxon>
        <taxon>Ktedonobacteria</taxon>
        <taxon>Ktedonobacterales</taxon>
        <taxon>Dictyobacteraceae</taxon>
        <taxon>Dictyobacter</taxon>
    </lineage>
</organism>
<evidence type="ECO:0000313" key="9">
    <source>
        <dbReference type="EMBL" id="GCE20780.1"/>
    </source>
</evidence>
<keyword evidence="7" id="KW-0812">Transmembrane</keyword>
<dbReference type="PANTHER" id="PTHR42852">
    <property type="entry name" value="THIOL:DISULFIDE INTERCHANGE PROTEIN DSBE"/>
    <property type="match status" value="1"/>
</dbReference>
<name>A0A402AP85_9CHLR</name>
<dbReference type="Proteomes" id="UP000287188">
    <property type="component" value="Unassembled WGS sequence"/>
</dbReference>
<gene>
    <name evidence="9" type="ORF">KDK_45800</name>
</gene>
<keyword evidence="7" id="KW-1133">Transmembrane helix</keyword>
<dbReference type="PROSITE" id="PS00194">
    <property type="entry name" value="THIOREDOXIN_1"/>
    <property type="match status" value="1"/>
</dbReference>
<feature type="transmembrane region" description="Helical" evidence="7">
    <location>
        <begin position="32"/>
        <end position="53"/>
    </location>
</feature>
<keyword evidence="5" id="KW-0676">Redox-active center</keyword>
<dbReference type="InterPro" id="IPR000866">
    <property type="entry name" value="AhpC/TSA"/>
</dbReference>
<proteinExistence type="predicted"/>